<comment type="caution">
    <text evidence="2">The sequence shown here is derived from an EMBL/GenBank/DDBJ whole genome shotgun (WGS) entry which is preliminary data.</text>
</comment>
<organism evidence="2 3">
    <name type="scientific">Orchesella cincta</name>
    <name type="common">Springtail</name>
    <name type="synonym">Podura cincta</name>
    <dbReference type="NCBI Taxonomy" id="48709"/>
    <lineage>
        <taxon>Eukaryota</taxon>
        <taxon>Metazoa</taxon>
        <taxon>Ecdysozoa</taxon>
        <taxon>Arthropoda</taxon>
        <taxon>Hexapoda</taxon>
        <taxon>Collembola</taxon>
        <taxon>Entomobryomorpha</taxon>
        <taxon>Entomobryoidea</taxon>
        <taxon>Orchesellidae</taxon>
        <taxon>Orchesellinae</taxon>
        <taxon>Orchesella</taxon>
    </lineage>
</organism>
<evidence type="ECO:0000313" key="2">
    <source>
        <dbReference type="EMBL" id="ODM99437.1"/>
    </source>
</evidence>
<dbReference type="STRING" id="48709.A0A1D2N2C0"/>
<reference evidence="2 3" key="1">
    <citation type="journal article" date="2016" name="Genome Biol. Evol.">
        <title>Gene Family Evolution Reflects Adaptation to Soil Environmental Stressors in the Genome of the Collembolan Orchesella cincta.</title>
        <authorList>
            <person name="Faddeeva-Vakhrusheva A."/>
            <person name="Derks M.F."/>
            <person name="Anvar S.Y."/>
            <person name="Agamennone V."/>
            <person name="Suring W."/>
            <person name="Smit S."/>
            <person name="van Straalen N.M."/>
            <person name="Roelofs D."/>
        </authorList>
    </citation>
    <scope>NUCLEOTIDE SEQUENCE [LARGE SCALE GENOMIC DNA]</scope>
    <source>
        <tissue evidence="2">Mixed pool</tissue>
    </source>
</reference>
<keyword evidence="3" id="KW-1185">Reference proteome</keyword>
<sequence>MDSEERGGEGGDAPTPAPPTTTNPGGDDPTEVSGPDSLTDTMGVMGGDSGTDAMEKGALSPLTGSYLLIVLAEPHSEEDREVIIQRLIKGNSTHNNNPLVYLIFYYSKYNHFHHDSLFF</sequence>
<proteinExistence type="predicted"/>
<protein>
    <submittedName>
        <fullName evidence="2">Microtubule-associated protein futsch</fullName>
    </submittedName>
</protein>
<gene>
    <name evidence="2" type="ORF">Ocin01_07254</name>
</gene>
<evidence type="ECO:0000313" key="3">
    <source>
        <dbReference type="Proteomes" id="UP000094527"/>
    </source>
</evidence>
<dbReference type="OrthoDB" id="5371837at2759"/>
<dbReference type="EMBL" id="LJIJ01000282">
    <property type="protein sequence ID" value="ODM99437.1"/>
    <property type="molecule type" value="Genomic_DNA"/>
</dbReference>
<dbReference type="AlphaFoldDB" id="A0A1D2N2C0"/>
<name>A0A1D2N2C0_ORCCI</name>
<accession>A0A1D2N2C0</accession>
<dbReference type="Proteomes" id="UP000094527">
    <property type="component" value="Unassembled WGS sequence"/>
</dbReference>
<evidence type="ECO:0000256" key="1">
    <source>
        <dbReference type="SAM" id="MobiDB-lite"/>
    </source>
</evidence>
<feature type="region of interest" description="Disordered" evidence="1">
    <location>
        <begin position="1"/>
        <end position="57"/>
    </location>
</feature>